<feature type="domain" description="Ig-like" evidence="4">
    <location>
        <begin position="599"/>
        <end position="677"/>
    </location>
</feature>
<feature type="compositionally biased region" description="Low complexity" evidence="3">
    <location>
        <begin position="909"/>
        <end position="919"/>
    </location>
</feature>
<dbReference type="InterPro" id="IPR050964">
    <property type="entry name" value="Striated_Muscle_Regulatory"/>
</dbReference>
<dbReference type="EMBL" id="CH916367">
    <property type="protein sequence ID" value="EDW02547.1"/>
    <property type="molecule type" value="Genomic_DNA"/>
</dbReference>
<reference evidence="5 6" key="1">
    <citation type="journal article" date="2007" name="Nature">
        <title>Evolution of genes and genomes on the Drosophila phylogeny.</title>
        <authorList>
            <consortium name="Drosophila 12 Genomes Consortium"/>
            <person name="Clark A.G."/>
            <person name="Eisen M.B."/>
            <person name="Smith D.R."/>
            <person name="Bergman C.M."/>
            <person name="Oliver B."/>
            <person name="Markow T.A."/>
            <person name="Kaufman T.C."/>
            <person name="Kellis M."/>
            <person name="Gelbart W."/>
            <person name="Iyer V.N."/>
            <person name="Pollard D.A."/>
            <person name="Sackton T.B."/>
            <person name="Larracuente A.M."/>
            <person name="Singh N.D."/>
            <person name="Abad J.P."/>
            <person name="Abt D.N."/>
            <person name="Adryan B."/>
            <person name="Aguade M."/>
            <person name="Akashi H."/>
            <person name="Anderson W.W."/>
            <person name="Aquadro C.F."/>
            <person name="Ardell D.H."/>
            <person name="Arguello R."/>
            <person name="Artieri C.G."/>
            <person name="Barbash D.A."/>
            <person name="Barker D."/>
            <person name="Barsanti P."/>
            <person name="Batterham P."/>
            <person name="Batzoglou S."/>
            <person name="Begun D."/>
            <person name="Bhutkar A."/>
            <person name="Blanco E."/>
            <person name="Bosak S.A."/>
            <person name="Bradley R.K."/>
            <person name="Brand A.D."/>
            <person name="Brent M.R."/>
            <person name="Brooks A.N."/>
            <person name="Brown R.H."/>
            <person name="Butlin R.K."/>
            <person name="Caggese C."/>
            <person name="Calvi B.R."/>
            <person name="Bernardo de Carvalho A."/>
            <person name="Caspi A."/>
            <person name="Castrezana S."/>
            <person name="Celniker S.E."/>
            <person name="Chang J.L."/>
            <person name="Chapple C."/>
            <person name="Chatterji S."/>
            <person name="Chinwalla A."/>
            <person name="Civetta A."/>
            <person name="Clifton S.W."/>
            <person name="Comeron J.M."/>
            <person name="Costello J.C."/>
            <person name="Coyne J.A."/>
            <person name="Daub J."/>
            <person name="David R.G."/>
            <person name="Delcher A.L."/>
            <person name="Delehaunty K."/>
            <person name="Do C.B."/>
            <person name="Ebling H."/>
            <person name="Edwards K."/>
            <person name="Eickbush T."/>
            <person name="Evans J.D."/>
            <person name="Filipski A."/>
            <person name="Findeiss S."/>
            <person name="Freyhult E."/>
            <person name="Fulton L."/>
            <person name="Fulton R."/>
            <person name="Garcia A.C."/>
            <person name="Gardiner A."/>
            <person name="Garfield D.A."/>
            <person name="Garvin B.E."/>
            <person name="Gibson G."/>
            <person name="Gilbert D."/>
            <person name="Gnerre S."/>
            <person name="Godfrey J."/>
            <person name="Good R."/>
            <person name="Gotea V."/>
            <person name="Gravely B."/>
            <person name="Greenberg A.J."/>
            <person name="Griffiths-Jones S."/>
            <person name="Gross S."/>
            <person name="Guigo R."/>
            <person name="Gustafson E.A."/>
            <person name="Haerty W."/>
            <person name="Hahn M.W."/>
            <person name="Halligan D.L."/>
            <person name="Halpern A.L."/>
            <person name="Halter G.M."/>
            <person name="Han M.V."/>
            <person name="Heger A."/>
            <person name="Hillier L."/>
            <person name="Hinrichs A.S."/>
            <person name="Holmes I."/>
            <person name="Hoskins R.A."/>
            <person name="Hubisz M.J."/>
            <person name="Hultmark D."/>
            <person name="Huntley M.A."/>
            <person name="Jaffe D.B."/>
            <person name="Jagadeeshan S."/>
            <person name="Jeck W.R."/>
            <person name="Johnson J."/>
            <person name="Jones C.D."/>
            <person name="Jordan W.C."/>
            <person name="Karpen G.H."/>
            <person name="Kataoka E."/>
            <person name="Keightley P.D."/>
            <person name="Kheradpour P."/>
            <person name="Kirkness E.F."/>
            <person name="Koerich L.B."/>
            <person name="Kristiansen K."/>
            <person name="Kudrna D."/>
            <person name="Kulathinal R.J."/>
            <person name="Kumar S."/>
            <person name="Kwok R."/>
            <person name="Lander E."/>
            <person name="Langley C.H."/>
            <person name="Lapoint R."/>
            <person name="Lazzaro B.P."/>
            <person name="Lee S.J."/>
            <person name="Levesque L."/>
            <person name="Li R."/>
            <person name="Lin C.F."/>
            <person name="Lin M.F."/>
            <person name="Lindblad-Toh K."/>
            <person name="Llopart A."/>
            <person name="Long M."/>
            <person name="Low L."/>
            <person name="Lozovsky E."/>
            <person name="Lu J."/>
            <person name="Luo M."/>
            <person name="Machado C.A."/>
            <person name="Makalowski W."/>
            <person name="Marzo M."/>
            <person name="Matsuda M."/>
            <person name="Matzkin L."/>
            <person name="McAllister B."/>
            <person name="McBride C.S."/>
            <person name="McKernan B."/>
            <person name="McKernan K."/>
            <person name="Mendez-Lago M."/>
            <person name="Minx P."/>
            <person name="Mollenhauer M.U."/>
            <person name="Montooth K."/>
            <person name="Mount S.M."/>
            <person name="Mu X."/>
            <person name="Myers E."/>
            <person name="Negre B."/>
            <person name="Newfeld S."/>
            <person name="Nielsen R."/>
            <person name="Noor M.A."/>
            <person name="O'Grady P."/>
            <person name="Pachter L."/>
            <person name="Papaceit M."/>
            <person name="Parisi M.J."/>
            <person name="Parisi M."/>
            <person name="Parts L."/>
            <person name="Pedersen J.S."/>
            <person name="Pesole G."/>
            <person name="Phillippy A.M."/>
            <person name="Ponting C.P."/>
            <person name="Pop M."/>
            <person name="Porcelli D."/>
            <person name="Powell J.R."/>
            <person name="Prohaska S."/>
            <person name="Pruitt K."/>
            <person name="Puig M."/>
            <person name="Quesneville H."/>
            <person name="Ram K.R."/>
            <person name="Rand D."/>
            <person name="Rasmussen M.D."/>
            <person name="Reed L.K."/>
            <person name="Reenan R."/>
            <person name="Reily A."/>
            <person name="Remington K.A."/>
            <person name="Rieger T.T."/>
            <person name="Ritchie M.G."/>
            <person name="Robin C."/>
            <person name="Rogers Y.H."/>
            <person name="Rohde C."/>
            <person name="Rozas J."/>
            <person name="Rubenfield M.J."/>
            <person name="Ruiz A."/>
            <person name="Russo S."/>
            <person name="Salzberg S.L."/>
            <person name="Sanchez-Gracia A."/>
            <person name="Saranga D.J."/>
            <person name="Sato H."/>
            <person name="Schaeffer S.W."/>
            <person name="Schatz M.C."/>
            <person name="Schlenke T."/>
            <person name="Schwartz R."/>
            <person name="Segarra C."/>
            <person name="Singh R.S."/>
            <person name="Sirot L."/>
            <person name="Sirota M."/>
            <person name="Sisneros N.B."/>
            <person name="Smith C.D."/>
            <person name="Smith T.F."/>
            <person name="Spieth J."/>
            <person name="Stage D.E."/>
            <person name="Stark A."/>
            <person name="Stephan W."/>
            <person name="Strausberg R.L."/>
            <person name="Strempel S."/>
            <person name="Sturgill D."/>
            <person name="Sutton G."/>
            <person name="Sutton G.G."/>
            <person name="Tao W."/>
            <person name="Teichmann S."/>
            <person name="Tobari Y.N."/>
            <person name="Tomimura Y."/>
            <person name="Tsolas J.M."/>
            <person name="Valente V.L."/>
            <person name="Venter E."/>
            <person name="Venter J.C."/>
            <person name="Vicario S."/>
            <person name="Vieira F.G."/>
            <person name="Vilella A.J."/>
            <person name="Villasante A."/>
            <person name="Walenz B."/>
            <person name="Wang J."/>
            <person name="Wasserman M."/>
            <person name="Watts T."/>
            <person name="Wilson D."/>
            <person name="Wilson R.K."/>
            <person name="Wing R.A."/>
            <person name="Wolfner M.F."/>
            <person name="Wong A."/>
            <person name="Wong G.K."/>
            <person name="Wu C.I."/>
            <person name="Wu G."/>
            <person name="Yamamoto D."/>
            <person name="Yang H.P."/>
            <person name="Yang S.P."/>
            <person name="Yorke J.A."/>
            <person name="Yoshida K."/>
            <person name="Zdobnov E."/>
            <person name="Zhang P."/>
            <person name="Zhang Y."/>
            <person name="Zimin A.V."/>
            <person name="Baldwin J."/>
            <person name="Abdouelleil A."/>
            <person name="Abdulkadir J."/>
            <person name="Abebe A."/>
            <person name="Abera B."/>
            <person name="Abreu J."/>
            <person name="Acer S.C."/>
            <person name="Aftuck L."/>
            <person name="Alexander A."/>
            <person name="An P."/>
            <person name="Anderson E."/>
            <person name="Anderson S."/>
            <person name="Arachi H."/>
            <person name="Azer M."/>
            <person name="Bachantsang P."/>
            <person name="Barry A."/>
            <person name="Bayul T."/>
            <person name="Berlin A."/>
            <person name="Bessette D."/>
            <person name="Bloom T."/>
            <person name="Blye J."/>
            <person name="Boguslavskiy L."/>
            <person name="Bonnet C."/>
            <person name="Boukhgalter B."/>
            <person name="Bourzgui I."/>
            <person name="Brown A."/>
            <person name="Cahill P."/>
            <person name="Channer S."/>
            <person name="Cheshatsang Y."/>
            <person name="Chuda L."/>
            <person name="Citroen M."/>
            <person name="Collymore A."/>
            <person name="Cooke P."/>
            <person name="Costello M."/>
            <person name="D'Aco K."/>
            <person name="Daza R."/>
            <person name="De Haan G."/>
            <person name="DeGray S."/>
            <person name="DeMaso C."/>
            <person name="Dhargay N."/>
            <person name="Dooley K."/>
            <person name="Dooley E."/>
            <person name="Doricent M."/>
            <person name="Dorje P."/>
            <person name="Dorjee K."/>
            <person name="Dupes A."/>
            <person name="Elong R."/>
            <person name="Falk J."/>
            <person name="Farina A."/>
            <person name="Faro S."/>
            <person name="Ferguson D."/>
            <person name="Fisher S."/>
            <person name="Foley C.D."/>
            <person name="Franke A."/>
            <person name="Friedrich D."/>
            <person name="Gadbois L."/>
            <person name="Gearin G."/>
            <person name="Gearin C.R."/>
            <person name="Giannoukos G."/>
            <person name="Goode T."/>
            <person name="Graham J."/>
            <person name="Grandbois E."/>
            <person name="Grewal S."/>
            <person name="Gyaltsen K."/>
            <person name="Hafez N."/>
            <person name="Hagos B."/>
            <person name="Hall J."/>
            <person name="Henson C."/>
            <person name="Hollinger A."/>
            <person name="Honan T."/>
            <person name="Huard M.D."/>
            <person name="Hughes L."/>
            <person name="Hurhula B."/>
            <person name="Husby M.E."/>
            <person name="Kamat A."/>
            <person name="Kanga B."/>
            <person name="Kashin S."/>
            <person name="Khazanovich D."/>
            <person name="Kisner P."/>
            <person name="Lance K."/>
            <person name="Lara M."/>
            <person name="Lee W."/>
            <person name="Lennon N."/>
            <person name="Letendre F."/>
            <person name="LeVine R."/>
            <person name="Lipovsky A."/>
            <person name="Liu X."/>
            <person name="Liu J."/>
            <person name="Liu S."/>
            <person name="Lokyitsang T."/>
            <person name="Lokyitsang Y."/>
            <person name="Lubonja R."/>
            <person name="Lui A."/>
            <person name="MacDonald P."/>
            <person name="Magnisalis V."/>
            <person name="Maru K."/>
            <person name="Matthews C."/>
            <person name="McCusker W."/>
            <person name="McDonough S."/>
            <person name="Mehta T."/>
            <person name="Meldrim J."/>
            <person name="Meneus L."/>
            <person name="Mihai O."/>
            <person name="Mihalev A."/>
            <person name="Mihova T."/>
            <person name="Mittelman R."/>
            <person name="Mlenga V."/>
            <person name="Montmayeur A."/>
            <person name="Mulrain L."/>
            <person name="Navidi A."/>
            <person name="Naylor J."/>
            <person name="Negash T."/>
            <person name="Nguyen T."/>
            <person name="Nguyen N."/>
            <person name="Nicol R."/>
            <person name="Norbu C."/>
            <person name="Norbu N."/>
            <person name="Novod N."/>
            <person name="O'Neill B."/>
            <person name="Osman S."/>
            <person name="Markiewicz E."/>
            <person name="Oyono O.L."/>
            <person name="Patti C."/>
            <person name="Phunkhang P."/>
            <person name="Pierre F."/>
            <person name="Priest M."/>
            <person name="Raghuraman S."/>
            <person name="Rege F."/>
            <person name="Reyes R."/>
            <person name="Rise C."/>
            <person name="Rogov P."/>
            <person name="Ross K."/>
            <person name="Ryan E."/>
            <person name="Settipalli S."/>
            <person name="Shea T."/>
            <person name="Sherpa N."/>
            <person name="Shi L."/>
            <person name="Shih D."/>
            <person name="Sparrow T."/>
            <person name="Spaulding J."/>
            <person name="Stalker J."/>
            <person name="Stange-Thomann N."/>
            <person name="Stavropoulos S."/>
            <person name="Stone C."/>
            <person name="Strader C."/>
            <person name="Tesfaye S."/>
            <person name="Thomson T."/>
            <person name="Thoulutsang Y."/>
            <person name="Thoulutsang D."/>
            <person name="Topham K."/>
            <person name="Topping I."/>
            <person name="Tsamla T."/>
            <person name="Vassiliev H."/>
            <person name="Vo A."/>
            <person name="Wangchuk T."/>
            <person name="Wangdi T."/>
            <person name="Weiand M."/>
            <person name="Wilkinson J."/>
            <person name="Wilson A."/>
            <person name="Yadav S."/>
            <person name="Young G."/>
            <person name="Yu Q."/>
            <person name="Zembek L."/>
            <person name="Zhong D."/>
            <person name="Zimmer A."/>
            <person name="Zwirko Z."/>
            <person name="Jaffe D.B."/>
            <person name="Alvarez P."/>
            <person name="Brockman W."/>
            <person name="Butler J."/>
            <person name="Chin C."/>
            <person name="Gnerre S."/>
            <person name="Grabherr M."/>
            <person name="Kleber M."/>
            <person name="Mauceli E."/>
            <person name="MacCallum I."/>
        </authorList>
    </citation>
    <scope>NUCLEOTIDE SEQUENCE [LARGE SCALE GENOMIC DNA]</scope>
    <source>
        <strain evidence="6">Tucson 15287-2541.00</strain>
    </source>
</reference>
<dbReference type="SMART" id="SM00409">
    <property type="entry name" value="IG"/>
    <property type="match status" value="7"/>
</dbReference>
<evidence type="ECO:0000256" key="1">
    <source>
        <dbReference type="ARBA" id="ARBA00022737"/>
    </source>
</evidence>
<dbReference type="InterPro" id="IPR036179">
    <property type="entry name" value="Ig-like_dom_sf"/>
</dbReference>
<feature type="domain" description="Ig-like" evidence="4">
    <location>
        <begin position="500"/>
        <end position="584"/>
    </location>
</feature>
<dbReference type="InterPro" id="IPR007110">
    <property type="entry name" value="Ig-like_dom"/>
</dbReference>
<dbReference type="InParanoid" id="B4J9P0"/>
<feature type="compositionally biased region" description="Basic and acidic residues" evidence="3">
    <location>
        <begin position="1687"/>
        <end position="1698"/>
    </location>
</feature>
<sequence>MGNGCSKCCRCCCNEHKQFHGTLSSASASSVYKKRTRGDIPIENSDRFRITQTSNAVQLAVEHVQREDAGHYTLFARTKSNEVVRKHVELIVEDRSTGEDPPVFLRRLVDLSVKVGTRTRLLSEIRSSTDLKLTWYRNDRRICENDRITETNEGTFHYLEVSPVILEDGGQWMLMAENMGGRNSCLATLNVLVPKAYKTPEFVEELRAVLTEQGTVSLECKVVGVPTPHLRWFKDSKEIKAGDIFALTANADDPTSLGTYTCEAKNCMGVTYSSSKVHVVGRGSREGSLKPADNVSNNLPPPIFTNELRDQSVRISDTIILGCQVVVPPWPKSITWYNKDGRVESGDRYKLIEDGLGVYMIEIKPSESCDAGDWKCVVTSFEGCTGISACVVNMDIPKNYRKPRFMESLRAVLTEEGLVSFECKVVGFPTPVLKWFKDGHELKPGDVYQLTGTNSLGTYCCIARNCMGETSSTAVLTVEDIQNQLTDEERLVFANQNQAPQFLTGLKSTDAKINEPFQFKVVVKATPDPILTWFRDELPIDPNDRYNHYRGENEEWLLDIKSAEFIDQAEWKCLAVNDFGTSITSCFLKLQIPRHYKKPRFLECLRAVLTEEGAVNLECKVIGVPQPVLKWYKDGVELKPGDIHRIISGQDGTCCLGTYTCEARNCMGVVASSASLLGFEDAQRNQKPEPPQENELQRNYSLSTIQEERTSQLYETPVGDITIDDKGDVSFSFDGKEVSVSLYETPDLTEEEALKIVEMYADQISEHVTEHNIVELPPLRFVKETSQSGKLLMEAVVIDIAPEYFTHDDDLRTEADLDDISITEITVHGSSGREGVFDKDTEKFAQQSFEKMEEELSLSAPIRKRKKSRPTETEEFFSLSKASGSGGEEETSDLQTFASAQMSTSQKVATAATTAEGEPTAPPKRKKSKKPTDSDSSKTTDDDAKLQDISGAVGDGLLVTPASHIKAVTDEIEINKNLIALVPLAKLLRVIENHLTVVESEVLDQSAMMMTPAAADQSIAIIRNIIEPIKQIESKLRVYSGETQIDALIQSMDDDIRKLHMGLQVIEKCVEIDEMGATLIQRTSVCIIDSVAEHMKRALEELKIVSERFESESLRAQITLTADDIHQGLDITQGTIRSQALLQEAQELEAAKHFTEAVEKMQDVQESISFASISEANLPSEASALKQICQPVAKIQEALERVEMELSLEESEEQIYKKVHKKVLDSIVEPIKDLQSTLQSIEDKTESLVGSESMEQKINMAILDIVTPPLFELNKGLELILNEKSDSVEAGMFTVSTVESMVPPLQEIQNGLAQLGQDLESGGKRASEEASLDLADTQKLLQSIAQAVLHFETNIDRISERLSENVKIRLHNLKDELSALIGTILDRDITRHHVALLDQLKRPIDELNYCIRQTEVKSTSGSLADLIEPLTLLQENTQKAHGLLLTAREREPDQQALQSLDNIRNIIRNAIIDIEEHEFKILQQEIQQDEQLHPSQQDKSFSALRKVLETKVSLEEAVGNIETLQVALNRINENAKMPSKMKLCANEAQVALLRILQIAKGLATFSETETTLNPNEANTTRILFEMGKSFADLARTLDNPVADGNEFNDVLNNFNDIVAQQREALDEHLTWNTLAISSPLSSFVHALENLQPLKLSVEDLSTLDDVSVLKSLAESLPTEPEANSEEEEKHKKPEAAELEGIKKPAEVLLSDLNHGIASVLSHCEELDVASLRVETVEQLQAAITKMQELQNSIALVHETHADEAAKSMSEGTDPGTFAAAICSLERCVLEVEECIAHSGAESLEDLELSKLKTLATPLHDLRHCCEQIDIQALEHVQDMSMHEISELKTSGQQQMVEDILQEPAKIADEPKVEIFDVQQGVVSGIKQLEACLEVTKNDDSEELRQVGEIMQQLNSDLKRIQETLASNSDQQETVLAQAKIAKTMFKLKECLVHTYESGLVDSLENIESAFEDILLSLPVLETQLAQEMYAKIEDTFKNFMTYCQQQKSLVSLSITFENLLQSIRAVADSPNVDIDKSSTTMVNLQTSLMATFRALNEVSEVVDNDLLGGLLRSQSSLVAVFDFIENNDNPIRIIELLQEIDVISAELKSVSLVPIEFGVPIDISMIIENVSSGKAFLIDIEQGLQNDNPLSVKLVDENTEEIRQLEATLVQIENDILSQAQLTQITSEQMALICHCSVAN</sequence>
<accession>B4J9P0</accession>
<dbReference type="InterPro" id="IPR013098">
    <property type="entry name" value="Ig_I-set"/>
</dbReference>
<dbReference type="SMART" id="SM00408">
    <property type="entry name" value="IGc2"/>
    <property type="match status" value="5"/>
</dbReference>
<evidence type="ECO:0000259" key="4">
    <source>
        <dbReference type="PROSITE" id="PS50835"/>
    </source>
</evidence>
<dbReference type="Gene3D" id="2.60.40.10">
    <property type="entry name" value="Immunoglobulins"/>
    <property type="match status" value="7"/>
</dbReference>
<keyword evidence="6" id="KW-1185">Reference proteome</keyword>
<feature type="compositionally biased region" description="Basic and acidic residues" evidence="3">
    <location>
        <begin position="930"/>
        <end position="946"/>
    </location>
</feature>
<proteinExistence type="predicted"/>
<protein>
    <submittedName>
        <fullName evidence="5">GH19832</fullName>
    </submittedName>
</protein>
<feature type="domain" description="Ig-like" evidence="4">
    <location>
        <begin position="200"/>
        <end position="278"/>
    </location>
</feature>
<dbReference type="InterPro" id="IPR013783">
    <property type="entry name" value="Ig-like_fold"/>
</dbReference>
<dbReference type="InterPro" id="IPR003598">
    <property type="entry name" value="Ig_sub2"/>
</dbReference>
<evidence type="ECO:0000313" key="5">
    <source>
        <dbReference type="EMBL" id="EDW02547.1"/>
    </source>
</evidence>
<feature type="region of interest" description="Disordered" evidence="3">
    <location>
        <begin position="850"/>
        <end position="947"/>
    </location>
</feature>
<feature type="coiled-coil region" evidence="2">
    <location>
        <begin position="1903"/>
        <end position="1930"/>
    </location>
</feature>
<dbReference type="Pfam" id="PF07679">
    <property type="entry name" value="I-set"/>
    <property type="match status" value="6"/>
</dbReference>
<feature type="domain" description="Ig-like" evidence="4">
    <location>
        <begin position="301"/>
        <end position="380"/>
    </location>
</feature>
<evidence type="ECO:0000256" key="2">
    <source>
        <dbReference type="SAM" id="Coils"/>
    </source>
</evidence>
<dbReference type="eggNOG" id="KOG3510">
    <property type="taxonomic scope" value="Eukaryota"/>
</dbReference>
<dbReference type="PhylomeDB" id="B4J9P0"/>
<dbReference type="PROSITE" id="PS50835">
    <property type="entry name" value="IG_LIKE"/>
    <property type="match status" value="5"/>
</dbReference>
<dbReference type="OMA" id="CDEEDEM"/>
<feature type="domain" description="Ig-like" evidence="4">
    <location>
        <begin position="403"/>
        <end position="477"/>
    </location>
</feature>
<organism evidence="6">
    <name type="scientific">Drosophila grimshawi</name>
    <name type="common">Hawaiian fruit fly</name>
    <name type="synonym">Idiomyia grimshawi</name>
    <dbReference type="NCBI Taxonomy" id="7222"/>
    <lineage>
        <taxon>Eukaryota</taxon>
        <taxon>Metazoa</taxon>
        <taxon>Ecdysozoa</taxon>
        <taxon>Arthropoda</taxon>
        <taxon>Hexapoda</taxon>
        <taxon>Insecta</taxon>
        <taxon>Pterygota</taxon>
        <taxon>Neoptera</taxon>
        <taxon>Endopterygota</taxon>
        <taxon>Diptera</taxon>
        <taxon>Brachycera</taxon>
        <taxon>Muscomorpha</taxon>
        <taxon>Ephydroidea</taxon>
        <taxon>Drosophilidae</taxon>
        <taxon>Drosophila</taxon>
        <taxon>Hawaiian Drosophila</taxon>
    </lineage>
</organism>
<dbReference type="PANTHER" id="PTHR13817:SF171">
    <property type="entry name" value="STRETCHIN-MLCK, ISOFORM U"/>
    <property type="match status" value="1"/>
</dbReference>
<dbReference type="Proteomes" id="UP000001070">
    <property type="component" value="Unassembled WGS sequence"/>
</dbReference>
<evidence type="ECO:0000256" key="3">
    <source>
        <dbReference type="SAM" id="MobiDB-lite"/>
    </source>
</evidence>
<dbReference type="KEGG" id="dgr:6559301"/>
<dbReference type="HOGENOM" id="CLU_229043_0_0_1"/>
<keyword evidence="1" id="KW-0677">Repeat</keyword>
<dbReference type="InterPro" id="IPR003599">
    <property type="entry name" value="Ig_sub"/>
</dbReference>
<feature type="region of interest" description="Disordered" evidence="3">
    <location>
        <begin position="1674"/>
        <end position="1698"/>
    </location>
</feature>
<name>B4J9P0_DROGR</name>
<feature type="compositionally biased region" description="Polar residues" evidence="3">
    <location>
        <begin position="893"/>
        <end position="908"/>
    </location>
</feature>
<dbReference type="STRING" id="7222.B4J9P0"/>
<dbReference type="FunFam" id="2.60.40.10:FF:001307">
    <property type="entry name" value="Stretchin-Mlck, isoform V"/>
    <property type="match status" value="3"/>
</dbReference>
<feature type="coiled-coil region" evidence="2">
    <location>
        <begin position="1472"/>
        <end position="1534"/>
    </location>
</feature>
<dbReference type="FunFam" id="2.60.40.10:FF:002242">
    <property type="entry name" value="Stretchin-Mlck, isoform U"/>
    <property type="match status" value="1"/>
</dbReference>
<evidence type="ECO:0000313" key="6">
    <source>
        <dbReference type="Proteomes" id="UP000001070"/>
    </source>
</evidence>
<keyword evidence="2" id="KW-0175">Coiled coil</keyword>
<dbReference type="SUPFAM" id="SSF48726">
    <property type="entry name" value="Immunoglobulin"/>
    <property type="match status" value="7"/>
</dbReference>
<dbReference type="PANTHER" id="PTHR13817">
    <property type="entry name" value="TITIN"/>
    <property type="match status" value="1"/>
</dbReference>
<gene>
    <name evidence="5" type="primary">Dgri\GH19832</name>
    <name evidence="5" type="ORF">Dgri_GH19832</name>
</gene>
<dbReference type="FunFam" id="2.60.40.10:FF:001894">
    <property type="entry name" value="Stretchin-Mlck, isoform V"/>
    <property type="match status" value="1"/>
</dbReference>
<dbReference type="OrthoDB" id="10260894at2759"/>